<keyword evidence="3" id="KW-1185">Reference proteome</keyword>
<dbReference type="EMBL" id="JAQGDS010000014">
    <property type="protein sequence ID" value="KAJ6256171.1"/>
    <property type="molecule type" value="Genomic_DNA"/>
</dbReference>
<reference evidence="2" key="1">
    <citation type="submission" date="2023-01" db="EMBL/GenBank/DDBJ databases">
        <title>The chitinases involved in constricting ring structure development in the nematode-trapping fungus Drechslerella dactyloides.</title>
        <authorList>
            <person name="Wang R."/>
            <person name="Zhang L."/>
            <person name="Tang P."/>
            <person name="Li S."/>
            <person name="Liang L."/>
        </authorList>
    </citation>
    <scope>NUCLEOTIDE SEQUENCE</scope>
    <source>
        <strain evidence="2">YMF1.00031</strain>
    </source>
</reference>
<keyword evidence="1" id="KW-0732">Signal</keyword>
<feature type="signal peptide" evidence="1">
    <location>
        <begin position="1"/>
        <end position="20"/>
    </location>
</feature>
<feature type="chain" id="PRO_5041992149" evidence="1">
    <location>
        <begin position="21"/>
        <end position="140"/>
    </location>
</feature>
<comment type="caution">
    <text evidence="2">The sequence shown here is derived from an EMBL/GenBank/DDBJ whole genome shotgun (WGS) entry which is preliminary data.</text>
</comment>
<sequence length="140" mass="15040">MVLIKLGLVALLSLTGIVSAAPEFIALSGSRTSERDISKRAQCWAGVHLCWDVDLKECIRQFDSKGGQTQTFSGSHTTICSARDCRVFAFTDKDSSTVSYSAIAEGVRDIERCKWSDTSVGGSGLAYGTGSALRLEVWAP</sequence>
<organism evidence="2 3">
    <name type="scientific">Drechslerella dactyloides</name>
    <name type="common">Nematode-trapping fungus</name>
    <name type="synonym">Arthrobotrys dactyloides</name>
    <dbReference type="NCBI Taxonomy" id="74499"/>
    <lineage>
        <taxon>Eukaryota</taxon>
        <taxon>Fungi</taxon>
        <taxon>Dikarya</taxon>
        <taxon>Ascomycota</taxon>
        <taxon>Pezizomycotina</taxon>
        <taxon>Orbiliomycetes</taxon>
        <taxon>Orbiliales</taxon>
        <taxon>Orbiliaceae</taxon>
        <taxon>Drechslerella</taxon>
    </lineage>
</organism>
<gene>
    <name evidence="2" type="ORF">Dda_9006</name>
</gene>
<proteinExistence type="predicted"/>
<evidence type="ECO:0000313" key="2">
    <source>
        <dbReference type="EMBL" id="KAJ6256171.1"/>
    </source>
</evidence>
<evidence type="ECO:0000256" key="1">
    <source>
        <dbReference type="SAM" id="SignalP"/>
    </source>
</evidence>
<accession>A0AAD6ISJ2</accession>
<evidence type="ECO:0000313" key="3">
    <source>
        <dbReference type="Proteomes" id="UP001221413"/>
    </source>
</evidence>
<dbReference type="Proteomes" id="UP001221413">
    <property type="component" value="Unassembled WGS sequence"/>
</dbReference>
<name>A0AAD6ISJ2_DREDA</name>
<dbReference type="AlphaFoldDB" id="A0AAD6ISJ2"/>
<protein>
    <submittedName>
        <fullName evidence="2">Uncharacterized protein</fullName>
    </submittedName>
</protein>